<dbReference type="RefSeq" id="WP_320422749.1">
    <property type="nucleotide sequence ID" value="NZ_JAXCLA010000003.1"/>
</dbReference>
<protein>
    <submittedName>
        <fullName evidence="3">BON domain-containing protein</fullName>
    </submittedName>
</protein>
<sequence>MRLLEFTVAALLAAPVLALAEDPPARQNYFNDPFQQITDGLPACPTPPGPEITEAEMRAEAHGRSERGGSCYRDGRCRLPNAYLYDREIIPRVKIAVDADGRFAKTTRFWALGQRRWVTLRGCVSTATEAVELERLVKGLDDVEAVVNQLTVRPPSAN</sequence>
<feature type="domain" description="BON" evidence="2">
    <location>
        <begin position="106"/>
        <end position="154"/>
    </location>
</feature>
<accession>A0ABU5DHZ6</accession>
<proteinExistence type="predicted"/>
<dbReference type="Pfam" id="PF04972">
    <property type="entry name" value="BON"/>
    <property type="match status" value="1"/>
</dbReference>
<keyword evidence="4" id="KW-1185">Reference proteome</keyword>
<gene>
    <name evidence="3" type="ORF">SNE35_09995</name>
</gene>
<evidence type="ECO:0000256" key="1">
    <source>
        <dbReference type="SAM" id="SignalP"/>
    </source>
</evidence>
<organism evidence="3 4">
    <name type="scientific">Roseateles agri</name>
    <dbReference type="NCBI Taxonomy" id="3098619"/>
    <lineage>
        <taxon>Bacteria</taxon>
        <taxon>Pseudomonadati</taxon>
        <taxon>Pseudomonadota</taxon>
        <taxon>Betaproteobacteria</taxon>
        <taxon>Burkholderiales</taxon>
        <taxon>Sphaerotilaceae</taxon>
        <taxon>Roseateles</taxon>
    </lineage>
</organism>
<name>A0ABU5DHZ6_9BURK</name>
<dbReference type="Gene3D" id="3.30.1340.30">
    <property type="match status" value="1"/>
</dbReference>
<comment type="caution">
    <text evidence="3">The sequence shown here is derived from an EMBL/GenBank/DDBJ whole genome shotgun (WGS) entry which is preliminary data.</text>
</comment>
<evidence type="ECO:0000313" key="4">
    <source>
        <dbReference type="Proteomes" id="UP001285263"/>
    </source>
</evidence>
<feature type="signal peptide" evidence="1">
    <location>
        <begin position="1"/>
        <end position="20"/>
    </location>
</feature>
<feature type="chain" id="PRO_5045332595" evidence="1">
    <location>
        <begin position="21"/>
        <end position="158"/>
    </location>
</feature>
<evidence type="ECO:0000313" key="3">
    <source>
        <dbReference type="EMBL" id="MDY0744839.1"/>
    </source>
</evidence>
<keyword evidence="1" id="KW-0732">Signal</keyword>
<evidence type="ECO:0000259" key="2">
    <source>
        <dbReference type="Pfam" id="PF04972"/>
    </source>
</evidence>
<dbReference type="EMBL" id="JAXCLA010000003">
    <property type="protein sequence ID" value="MDY0744839.1"/>
    <property type="molecule type" value="Genomic_DNA"/>
</dbReference>
<reference evidence="3 4" key="1">
    <citation type="submission" date="2023-11" db="EMBL/GenBank/DDBJ databases">
        <title>Paucibacter sp. nov., isolated from fresh soil in Korea.</title>
        <authorList>
            <person name="Le N.T.T."/>
        </authorList>
    </citation>
    <scope>NUCLEOTIDE SEQUENCE [LARGE SCALE GENOMIC DNA]</scope>
    <source>
        <strain evidence="3 4">R3-3</strain>
    </source>
</reference>
<dbReference type="Proteomes" id="UP001285263">
    <property type="component" value="Unassembled WGS sequence"/>
</dbReference>
<dbReference type="InterPro" id="IPR007055">
    <property type="entry name" value="BON_dom"/>
</dbReference>